<evidence type="ECO:0000256" key="2">
    <source>
        <dbReference type="ARBA" id="ARBA00033753"/>
    </source>
</evidence>
<dbReference type="PROSITE" id="PS01318">
    <property type="entry name" value="TSAA_1"/>
    <property type="match status" value="1"/>
</dbReference>
<dbReference type="CDD" id="cd09281">
    <property type="entry name" value="UPF0066"/>
    <property type="match status" value="1"/>
</dbReference>
<accession>A0A0W8E907</accession>
<dbReference type="AlphaFoldDB" id="A0A0W8E907"/>
<dbReference type="InterPro" id="IPR040372">
    <property type="entry name" value="YaeB-like"/>
</dbReference>
<dbReference type="InterPro" id="IPR036413">
    <property type="entry name" value="YaeB-like_sf"/>
</dbReference>
<name>A0A0W8E907_9ZZZZ</name>
<dbReference type="InterPro" id="IPR036414">
    <property type="entry name" value="YaeB_N_sf"/>
</dbReference>
<dbReference type="EMBL" id="LNQE01001829">
    <property type="protein sequence ID" value="KUG05122.1"/>
    <property type="molecule type" value="Genomic_DNA"/>
</dbReference>
<evidence type="ECO:0000313" key="4">
    <source>
        <dbReference type="EMBL" id="KUG05122.1"/>
    </source>
</evidence>
<dbReference type="PROSITE" id="PS51668">
    <property type="entry name" value="TSAA_2"/>
    <property type="match status" value="1"/>
</dbReference>
<dbReference type="NCBIfam" id="TIGR00104">
    <property type="entry name" value="tRNA_TsaA"/>
    <property type="match status" value="1"/>
</dbReference>
<dbReference type="Pfam" id="PF01980">
    <property type="entry name" value="TrmO_N"/>
    <property type="match status" value="1"/>
</dbReference>
<keyword evidence="1" id="KW-0949">S-adenosyl-L-methionine</keyword>
<dbReference type="SUPFAM" id="SSF118196">
    <property type="entry name" value="YaeB-like"/>
    <property type="match status" value="1"/>
</dbReference>
<feature type="domain" description="TsaA-like" evidence="3">
    <location>
        <begin position="7"/>
        <end position="136"/>
    </location>
</feature>
<dbReference type="PANTHER" id="PTHR12818">
    <property type="entry name" value="TRNA (ADENINE(37)-N6)-METHYLTRANSFERASE"/>
    <property type="match status" value="1"/>
</dbReference>
<sequence>MMNEIVIKPVGIVISDFEDTEMMPLGGTPAVIQIYPEYTEALQGIEENSHVWILAWFHQAPRDLLKTSPKKVNPDLPEYGVFALRAYGRPNPVAMCLAELEKVEDSRLYVRGLDAIGGTPVIDIKPYYENDIVFSPDTPYIKGKSRQIRQALMLKHALVHHREECSDLHLAVRMAVIAEEYLGKVMSDRLGITVFGSACLGDCIQGITRARLSNPPRFNYEKGDSMPRTIWTSGEKVLTITLKKEYTWDEIKRLSDHELLEVNFI</sequence>
<dbReference type="PANTHER" id="PTHR12818:SF0">
    <property type="entry name" value="TRNA (ADENINE(37)-N6)-METHYLTRANSFERASE"/>
    <property type="match status" value="1"/>
</dbReference>
<protein>
    <recommendedName>
        <fullName evidence="3">TsaA-like domain-containing protein</fullName>
    </recommendedName>
</protein>
<dbReference type="Gene3D" id="2.40.30.70">
    <property type="entry name" value="YaeB-like"/>
    <property type="match status" value="1"/>
</dbReference>
<dbReference type="SUPFAM" id="SSF143555">
    <property type="entry name" value="FwdE-like"/>
    <property type="match status" value="1"/>
</dbReference>
<evidence type="ECO:0000259" key="3">
    <source>
        <dbReference type="PROSITE" id="PS51668"/>
    </source>
</evidence>
<dbReference type="InterPro" id="IPR023368">
    <property type="entry name" value="UPF0066_cons_site"/>
</dbReference>
<comment type="caution">
    <text evidence="4">The sequence shown here is derived from an EMBL/GenBank/DDBJ whole genome shotgun (WGS) entry which is preliminary data.</text>
</comment>
<dbReference type="InterPro" id="IPR023370">
    <property type="entry name" value="TrmO-like_N"/>
</dbReference>
<comment type="similarity">
    <text evidence="2">Belongs to the tRNA methyltransferase O family.</text>
</comment>
<evidence type="ECO:0000256" key="1">
    <source>
        <dbReference type="ARBA" id="ARBA00022691"/>
    </source>
</evidence>
<proteinExistence type="inferred from homology"/>
<reference evidence="4" key="1">
    <citation type="journal article" date="2015" name="Proc. Natl. Acad. Sci. U.S.A.">
        <title>Networks of energetic and metabolic interactions define dynamics in microbial communities.</title>
        <authorList>
            <person name="Embree M."/>
            <person name="Liu J.K."/>
            <person name="Al-Bassam M.M."/>
            <person name="Zengler K."/>
        </authorList>
    </citation>
    <scope>NUCLEOTIDE SEQUENCE</scope>
</reference>
<gene>
    <name evidence="4" type="ORF">ASZ90_017443</name>
</gene>
<organism evidence="4">
    <name type="scientific">hydrocarbon metagenome</name>
    <dbReference type="NCBI Taxonomy" id="938273"/>
    <lineage>
        <taxon>unclassified sequences</taxon>
        <taxon>metagenomes</taxon>
        <taxon>ecological metagenomes</taxon>
    </lineage>
</organism>